<keyword evidence="2" id="KW-0805">Transcription regulation</keyword>
<reference evidence="6 7" key="1">
    <citation type="submission" date="2017-09" db="EMBL/GenBank/DDBJ databases">
        <authorList>
            <person name="Ehlers B."/>
            <person name="Leendertz F.H."/>
        </authorList>
    </citation>
    <scope>NUCLEOTIDE SEQUENCE [LARGE SCALE GENOMIC DNA]</scope>
    <source>
        <strain evidence="6 7">DSM 18289</strain>
    </source>
</reference>
<dbReference type="Gene3D" id="1.10.10.10">
    <property type="entry name" value="Winged helix-like DNA-binding domain superfamily/Winged helix DNA-binding domain"/>
    <property type="match status" value="1"/>
</dbReference>
<gene>
    <name evidence="6" type="ORF">SAMN06265368_1660</name>
</gene>
<dbReference type="EMBL" id="OBEL01000001">
    <property type="protein sequence ID" value="SNZ08409.1"/>
    <property type="molecule type" value="Genomic_DNA"/>
</dbReference>
<evidence type="ECO:0000259" key="5">
    <source>
        <dbReference type="PROSITE" id="PS50931"/>
    </source>
</evidence>
<dbReference type="Gene3D" id="3.40.190.290">
    <property type="match status" value="1"/>
</dbReference>
<dbReference type="PANTHER" id="PTHR30126:SF98">
    <property type="entry name" value="HTH-TYPE TRANSCRIPTIONAL ACTIVATOR BAUR"/>
    <property type="match status" value="1"/>
</dbReference>
<evidence type="ECO:0000256" key="2">
    <source>
        <dbReference type="ARBA" id="ARBA00023015"/>
    </source>
</evidence>
<protein>
    <submittedName>
        <fullName evidence="6">DNA-binding transcriptional regulator, LysR family</fullName>
    </submittedName>
</protein>
<dbReference type="RefSeq" id="WP_097152792.1">
    <property type="nucleotide sequence ID" value="NZ_OBEL01000001.1"/>
</dbReference>
<accession>A0A285NG27</accession>
<evidence type="ECO:0000256" key="1">
    <source>
        <dbReference type="ARBA" id="ARBA00009437"/>
    </source>
</evidence>
<dbReference type="OrthoDB" id="7506954at2"/>
<dbReference type="CDD" id="cd05466">
    <property type="entry name" value="PBP2_LTTR_substrate"/>
    <property type="match status" value="1"/>
</dbReference>
<feature type="domain" description="HTH lysR-type" evidence="5">
    <location>
        <begin position="15"/>
        <end position="71"/>
    </location>
</feature>
<comment type="similarity">
    <text evidence="1">Belongs to the LysR transcriptional regulatory family.</text>
</comment>
<dbReference type="SUPFAM" id="SSF53850">
    <property type="entry name" value="Periplasmic binding protein-like II"/>
    <property type="match status" value="1"/>
</dbReference>
<dbReference type="Pfam" id="PF00126">
    <property type="entry name" value="HTH_1"/>
    <property type="match status" value="1"/>
</dbReference>
<keyword evidence="4" id="KW-0804">Transcription</keyword>
<dbReference type="InterPro" id="IPR036388">
    <property type="entry name" value="WH-like_DNA-bd_sf"/>
</dbReference>
<evidence type="ECO:0000256" key="3">
    <source>
        <dbReference type="ARBA" id="ARBA00023125"/>
    </source>
</evidence>
<evidence type="ECO:0000313" key="6">
    <source>
        <dbReference type="EMBL" id="SNZ08409.1"/>
    </source>
</evidence>
<organism evidence="6 7">
    <name type="scientific">Cohaesibacter gelatinilyticus</name>
    <dbReference type="NCBI Taxonomy" id="372072"/>
    <lineage>
        <taxon>Bacteria</taxon>
        <taxon>Pseudomonadati</taxon>
        <taxon>Pseudomonadota</taxon>
        <taxon>Alphaproteobacteria</taxon>
        <taxon>Hyphomicrobiales</taxon>
        <taxon>Cohaesibacteraceae</taxon>
    </lineage>
</organism>
<dbReference type="PANTHER" id="PTHR30126">
    <property type="entry name" value="HTH-TYPE TRANSCRIPTIONAL REGULATOR"/>
    <property type="match status" value="1"/>
</dbReference>
<dbReference type="GO" id="GO:0003700">
    <property type="term" value="F:DNA-binding transcription factor activity"/>
    <property type="evidence" value="ECO:0007669"/>
    <property type="project" value="InterPro"/>
</dbReference>
<dbReference type="Pfam" id="PF03466">
    <property type="entry name" value="LysR_substrate"/>
    <property type="match status" value="1"/>
</dbReference>
<sequence length="317" mass="35437">MPALKLFRGNIADADLRLLRVFVAIVKAGGVTPAQVALNKSKSAVSMDLSALEDRLGMTLCKRGRSGFSLTAQGEMVYHATLQLFGDLERYRNHINLAMGNLTGDLVFYVDDNFAFDLQDEMSEAIRLFTEQHPDIFLKMTSASPDVIEQAVLDGTAHMGMTALFRPMPTLSMDLLFKEVMQLYCARHHPLFDVPDDELSVDLLREQRFVDVNVRHDPIFSRFFEKMDIHAQAPTISSRLALVQSGVYLGFLPARSAARWVRKGEMRALNVENGRTENAVYAIHQKEQGVGLIVNAFHSVLKDVFERASTAGTLVVF</sequence>
<name>A0A285NG27_9HYPH</name>
<keyword evidence="7" id="KW-1185">Reference proteome</keyword>
<evidence type="ECO:0000313" key="7">
    <source>
        <dbReference type="Proteomes" id="UP000219439"/>
    </source>
</evidence>
<proteinExistence type="inferred from homology"/>
<dbReference type="InterPro" id="IPR036390">
    <property type="entry name" value="WH_DNA-bd_sf"/>
</dbReference>
<dbReference type="PROSITE" id="PS50931">
    <property type="entry name" value="HTH_LYSR"/>
    <property type="match status" value="1"/>
</dbReference>
<dbReference type="AlphaFoldDB" id="A0A285NG27"/>
<keyword evidence="3 6" id="KW-0238">DNA-binding</keyword>
<dbReference type="InterPro" id="IPR005119">
    <property type="entry name" value="LysR_subst-bd"/>
</dbReference>
<dbReference type="InterPro" id="IPR000847">
    <property type="entry name" value="LysR_HTH_N"/>
</dbReference>
<dbReference type="SUPFAM" id="SSF46785">
    <property type="entry name" value="Winged helix' DNA-binding domain"/>
    <property type="match status" value="1"/>
</dbReference>
<dbReference type="GO" id="GO:0000976">
    <property type="term" value="F:transcription cis-regulatory region binding"/>
    <property type="evidence" value="ECO:0007669"/>
    <property type="project" value="TreeGrafter"/>
</dbReference>
<evidence type="ECO:0000256" key="4">
    <source>
        <dbReference type="ARBA" id="ARBA00023163"/>
    </source>
</evidence>
<dbReference type="Proteomes" id="UP000219439">
    <property type="component" value="Unassembled WGS sequence"/>
</dbReference>